<dbReference type="InterPro" id="IPR036938">
    <property type="entry name" value="PAP2/HPO_sf"/>
</dbReference>
<feature type="domain" description="Phosphatidic acid phosphatase type 2/haloperoxidase" evidence="1">
    <location>
        <begin position="175"/>
        <end position="287"/>
    </location>
</feature>
<dbReference type="SUPFAM" id="SSF48317">
    <property type="entry name" value="Acid phosphatase/Vanadium-dependent haloperoxidase"/>
    <property type="match status" value="1"/>
</dbReference>
<evidence type="ECO:0000313" key="2">
    <source>
        <dbReference type="EMBL" id="HGY94399.1"/>
    </source>
</evidence>
<proteinExistence type="predicted"/>
<comment type="caution">
    <text evidence="2">The sequence shown here is derived from an EMBL/GenBank/DDBJ whole genome shotgun (WGS) entry which is preliminary data.</text>
</comment>
<dbReference type="CDD" id="cd03394">
    <property type="entry name" value="PAP2_like_5"/>
    <property type="match status" value="1"/>
</dbReference>
<dbReference type="Gene3D" id="1.20.144.10">
    <property type="entry name" value="Phosphatidic acid phosphatase type 2/haloperoxidase"/>
    <property type="match status" value="1"/>
</dbReference>
<gene>
    <name evidence="2" type="ORF">ENW50_06900</name>
</gene>
<accession>A0A7V4XSJ3</accession>
<organism evidence="2">
    <name type="scientific">Acidobacterium capsulatum</name>
    <dbReference type="NCBI Taxonomy" id="33075"/>
    <lineage>
        <taxon>Bacteria</taxon>
        <taxon>Pseudomonadati</taxon>
        <taxon>Acidobacteriota</taxon>
        <taxon>Terriglobia</taxon>
        <taxon>Terriglobales</taxon>
        <taxon>Acidobacteriaceae</taxon>
        <taxon>Acidobacterium</taxon>
    </lineage>
</organism>
<dbReference type="Pfam" id="PF01569">
    <property type="entry name" value="PAP2"/>
    <property type="match status" value="1"/>
</dbReference>
<protein>
    <submittedName>
        <fullName evidence="2">Phosphatase PAP2 family protein</fullName>
    </submittedName>
</protein>
<reference evidence="2" key="1">
    <citation type="journal article" date="2020" name="mSystems">
        <title>Genome- and Community-Level Interaction Insights into Carbon Utilization and Element Cycling Functions of Hydrothermarchaeota in Hydrothermal Sediment.</title>
        <authorList>
            <person name="Zhou Z."/>
            <person name="Liu Y."/>
            <person name="Xu W."/>
            <person name="Pan J."/>
            <person name="Luo Z.H."/>
            <person name="Li M."/>
        </authorList>
    </citation>
    <scope>NUCLEOTIDE SEQUENCE [LARGE SCALE GENOMIC DNA]</scope>
    <source>
        <strain evidence="2">SpSt-855</strain>
    </source>
</reference>
<evidence type="ECO:0000259" key="1">
    <source>
        <dbReference type="SMART" id="SM00014"/>
    </source>
</evidence>
<dbReference type="InterPro" id="IPR000326">
    <property type="entry name" value="PAP2/HPO"/>
</dbReference>
<dbReference type="SMART" id="SM00014">
    <property type="entry name" value="acidPPc"/>
    <property type="match status" value="1"/>
</dbReference>
<dbReference type="EMBL" id="DTKL01000039">
    <property type="protein sequence ID" value="HGY94399.1"/>
    <property type="molecule type" value="Genomic_DNA"/>
</dbReference>
<sequence>MSPFPLRIHSLVIFIVNQLALDPHWRYIPLRPLFPKLRLLLALCCGSLLCSSAALAASAPVFSSLPDAPASHLEQHAAVTVQNAPGQVLHQQAAIWTSPARLTRRDLLWLGPLAVATGVGIATDHHTMSSVVSHDPTFNQDNVNVSNALIGGMIAAPVAFYGWGHFVGDTHARETGILGAEALVDGVVVEQGMKLVFWRERPALHNARGHFFEGDAGIDGSFPSSHAVLAWSSAAVIAGEYHNPWAQVGVYSAASAISLTRVLGQQHFPTDVLVGSSVGWLIGHYVYKHFHRYNSPRLR</sequence>
<dbReference type="AlphaFoldDB" id="A0A7V4XSJ3"/>
<name>A0A7V4XSJ3_9BACT</name>